<evidence type="ECO:0000313" key="4">
    <source>
        <dbReference type="Proteomes" id="UP000236649"/>
    </source>
</evidence>
<reference evidence="2 3" key="1">
    <citation type="journal article" date="2012" name="J. Bacteriol.">
        <title>Draft Genome Sequence of the Soil Bacterium Burkholderia terrae Strain BS001, Which Interacts with Fungal Surface Structures.</title>
        <authorList>
            <person name="Nazir R."/>
            <person name="Hansen M.A."/>
            <person name="Sorensen S."/>
            <person name="van Elsas J.D."/>
        </authorList>
    </citation>
    <scope>NUCLEOTIDE SEQUENCE [LARGE SCALE GENOMIC DNA]</scope>
    <source>
        <strain evidence="2 3">BS001</strain>
    </source>
</reference>
<organism evidence="1 4">
    <name type="scientific">Paraburkholderia hospita</name>
    <dbReference type="NCBI Taxonomy" id="169430"/>
    <lineage>
        <taxon>Bacteria</taxon>
        <taxon>Pseudomonadati</taxon>
        <taxon>Pseudomonadota</taxon>
        <taxon>Betaproteobacteria</taxon>
        <taxon>Burkholderiales</taxon>
        <taxon>Burkholderiaceae</taxon>
        <taxon>Paraburkholderia</taxon>
    </lineage>
</organism>
<dbReference type="EMBL" id="AKAU01000092">
    <property type="protein sequence ID" value="EIM99803.1"/>
    <property type="molecule type" value="Genomic_DNA"/>
</dbReference>
<gene>
    <name evidence="1" type="ORF">C2L64_33145</name>
    <name evidence="2" type="ORF">WQE_17029</name>
</gene>
<dbReference type="KEGG" id="phs:C2L64_33145"/>
<evidence type="ECO:0000313" key="3">
    <source>
        <dbReference type="Proteomes" id="UP000004980"/>
    </source>
</evidence>
<accession>A0AAN1JFE8</accession>
<name>A0AAN1JFE8_9BURK</name>
<proteinExistence type="predicted"/>
<protein>
    <submittedName>
        <fullName evidence="1">Uncharacterized protein</fullName>
    </submittedName>
</protein>
<evidence type="ECO:0000313" key="1">
    <source>
        <dbReference type="EMBL" id="AUT72936.1"/>
    </source>
</evidence>
<dbReference type="EMBL" id="CP026106">
    <property type="protein sequence ID" value="AUT72936.1"/>
    <property type="molecule type" value="Genomic_DNA"/>
</dbReference>
<keyword evidence="3" id="KW-1185">Reference proteome</keyword>
<sequence length="66" mass="7338">MVADQAQTPSNWPIQKLANDFLKILTLAGVANPRRRFGPPASPGHNADKRARTLVRRAFPLTRSML</sequence>
<evidence type="ECO:0000313" key="2">
    <source>
        <dbReference type="EMBL" id="EIM99803.1"/>
    </source>
</evidence>
<dbReference type="Proteomes" id="UP000236649">
    <property type="component" value="Chromosome 2"/>
</dbReference>
<reference evidence="1 4" key="2">
    <citation type="submission" date="2018-01" db="EMBL/GenBank/DDBJ databases">
        <title>Species boundaries and ecological features among Paraburkholderia terrae DSMZ17804T, P. hospita DSMZ17164T and P. caribensis DSMZ13236T.</title>
        <authorList>
            <person name="Pratama A.A."/>
        </authorList>
    </citation>
    <scope>NUCLEOTIDE SEQUENCE [LARGE SCALE GENOMIC DNA]</scope>
    <source>
        <strain evidence="1 4">DSM 17164</strain>
    </source>
</reference>
<dbReference type="Proteomes" id="UP000004980">
    <property type="component" value="Unassembled WGS sequence"/>
</dbReference>
<dbReference type="AlphaFoldDB" id="A0AAN1JFE8"/>